<gene>
    <name evidence="9" type="primary">folB</name>
    <name evidence="9" type="ORF">KHQ06_08320</name>
</gene>
<dbReference type="PANTHER" id="PTHR42844:SF1">
    <property type="entry name" value="DIHYDRONEOPTERIN ALDOLASE 1-RELATED"/>
    <property type="match status" value="1"/>
</dbReference>
<comment type="function">
    <text evidence="6">Catalyzes the conversion of 7,8-dihydroneopterin to 6-hydroxymethyl-7,8-dihydropterin.</text>
</comment>
<dbReference type="NCBIfam" id="TIGR00525">
    <property type="entry name" value="folB"/>
    <property type="match status" value="1"/>
</dbReference>
<feature type="region of interest" description="Disordered" evidence="7">
    <location>
        <begin position="1"/>
        <end position="25"/>
    </location>
</feature>
<feature type="compositionally biased region" description="Low complexity" evidence="7">
    <location>
        <begin position="1"/>
        <end position="12"/>
    </location>
</feature>
<proteinExistence type="inferred from homology"/>
<comment type="catalytic activity">
    <reaction evidence="1 6">
        <text>7,8-dihydroneopterin = 6-hydroxymethyl-7,8-dihydropterin + glycolaldehyde</text>
        <dbReference type="Rhea" id="RHEA:10540"/>
        <dbReference type="ChEBI" id="CHEBI:17001"/>
        <dbReference type="ChEBI" id="CHEBI:17071"/>
        <dbReference type="ChEBI" id="CHEBI:44841"/>
        <dbReference type="EC" id="4.1.2.25"/>
    </reaction>
</comment>
<evidence type="ECO:0000259" key="8">
    <source>
        <dbReference type="SMART" id="SM00905"/>
    </source>
</evidence>
<evidence type="ECO:0000256" key="3">
    <source>
        <dbReference type="ARBA" id="ARBA00005708"/>
    </source>
</evidence>
<dbReference type="EC" id="4.1.2.25" evidence="6"/>
<sequence>MSGRRWTPSRWWTPPPGPRAATAGTVSAGSGAAVVNGAVRDGGLPGDRIELRGLRVFGHHGVFDFEKRDGQEFVVDLTLWTDFSAAAKSDDIADTVHYGELAEQVVAIVAGEPKDLIETVVSNIADEVMADLRIQALEVVLHKPFAPIPHTFEDVRVVTSRRRAADHQGAEE</sequence>
<dbReference type="Proteomes" id="UP000683310">
    <property type="component" value="Chromosome"/>
</dbReference>
<dbReference type="SMART" id="SM00905">
    <property type="entry name" value="FolB"/>
    <property type="match status" value="1"/>
</dbReference>
<organism evidence="9 10">
    <name type="scientific">Nocardia tengchongensis</name>
    <dbReference type="NCBI Taxonomy" id="2055889"/>
    <lineage>
        <taxon>Bacteria</taxon>
        <taxon>Bacillati</taxon>
        <taxon>Actinomycetota</taxon>
        <taxon>Actinomycetes</taxon>
        <taxon>Mycobacteriales</taxon>
        <taxon>Nocardiaceae</taxon>
        <taxon>Nocardia</taxon>
    </lineage>
</organism>
<evidence type="ECO:0000256" key="6">
    <source>
        <dbReference type="RuleBase" id="RU362079"/>
    </source>
</evidence>
<dbReference type="NCBIfam" id="TIGR00526">
    <property type="entry name" value="folB_dom"/>
    <property type="match status" value="1"/>
</dbReference>
<evidence type="ECO:0000313" key="10">
    <source>
        <dbReference type="Proteomes" id="UP000683310"/>
    </source>
</evidence>
<keyword evidence="5 6" id="KW-0456">Lyase</keyword>
<protein>
    <recommendedName>
        <fullName evidence="6">7,8-dihydroneopterin aldolase</fullName>
        <ecNumber evidence="6">4.1.2.25</ecNumber>
    </recommendedName>
</protein>
<dbReference type="InterPro" id="IPR043133">
    <property type="entry name" value="GTP-CH-I_C/QueF"/>
</dbReference>
<dbReference type="PANTHER" id="PTHR42844">
    <property type="entry name" value="DIHYDRONEOPTERIN ALDOLASE 1-RELATED"/>
    <property type="match status" value="1"/>
</dbReference>
<evidence type="ECO:0000313" key="9">
    <source>
        <dbReference type="EMBL" id="QVI24733.1"/>
    </source>
</evidence>
<dbReference type="CDD" id="cd00534">
    <property type="entry name" value="DHNA_DHNTPE"/>
    <property type="match status" value="1"/>
</dbReference>
<evidence type="ECO:0000256" key="1">
    <source>
        <dbReference type="ARBA" id="ARBA00001353"/>
    </source>
</evidence>
<evidence type="ECO:0000256" key="7">
    <source>
        <dbReference type="SAM" id="MobiDB-lite"/>
    </source>
</evidence>
<feature type="domain" description="Dihydroneopterin aldolase/epimerase" evidence="8">
    <location>
        <begin position="49"/>
        <end position="161"/>
    </location>
</feature>
<dbReference type="SUPFAM" id="SSF55620">
    <property type="entry name" value="Tetrahydrobiopterin biosynthesis enzymes-like"/>
    <property type="match status" value="1"/>
</dbReference>
<comment type="pathway">
    <text evidence="2 6">Cofactor biosynthesis; tetrahydrofolate biosynthesis; 2-amino-4-hydroxy-6-hydroxymethyl-7,8-dihydropteridine diphosphate from 7,8-dihydroneopterin triphosphate: step 3/4.</text>
</comment>
<evidence type="ECO:0000256" key="4">
    <source>
        <dbReference type="ARBA" id="ARBA00022909"/>
    </source>
</evidence>
<dbReference type="Pfam" id="PF02152">
    <property type="entry name" value="FolB"/>
    <property type="match status" value="1"/>
</dbReference>
<accession>A0ABX8CXX0</accession>
<keyword evidence="10" id="KW-1185">Reference proteome</keyword>
<evidence type="ECO:0000256" key="2">
    <source>
        <dbReference type="ARBA" id="ARBA00005013"/>
    </source>
</evidence>
<evidence type="ECO:0000256" key="5">
    <source>
        <dbReference type="ARBA" id="ARBA00023239"/>
    </source>
</evidence>
<name>A0ABX8CXX0_9NOCA</name>
<reference evidence="9 10" key="1">
    <citation type="submission" date="2021-04" db="EMBL/GenBank/DDBJ databases">
        <title>Nocardia tengchongensis.</title>
        <authorList>
            <person name="Zhuang k."/>
            <person name="Ran Y."/>
            <person name="Li W."/>
        </authorList>
    </citation>
    <scope>NUCLEOTIDE SEQUENCE [LARGE SCALE GENOMIC DNA]</scope>
    <source>
        <strain evidence="9 10">CFH S0057</strain>
    </source>
</reference>
<dbReference type="InterPro" id="IPR006157">
    <property type="entry name" value="FolB_dom"/>
</dbReference>
<dbReference type="Gene3D" id="3.30.1130.10">
    <property type="match status" value="1"/>
</dbReference>
<keyword evidence="4 6" id="KW-0289">Folate biosynthesis</keyword>
<dbReference type="InterPro" id="IPR006156">
    <property type="entry name" value="Dihydroneopterin_aldolase"/>
</dbReference>
<dbReference type="GO" id="GO:0004150">
    <property type="term" value="F:dihydroneopterin aldolase activity"/>
    <property type="evidence" value="ECO:0007669"/>
    <property type="project" value="UniProtKB-EC"/>
</dbReference>
<comment type="similarity">
    <text evidence="3 6">Belongs to the DHNA family.</text>
</comment>
<dbReference type="EMBL" id="CP074371">
    <property type="protein sequence ID" value="QVI24733.1"/>
    <property type="molecule type" value="Genomic_DNA"/>
</dbReference>